<reference evidence="3" key="1">
    <citation type="submission" date="2016-06" db="UniProtKB">
        <authorList>
            <consortium name="WormBaseParasite"/>
        </authorList>
    </citation>
    <scope>IDENTIFICATION</scope>
</reference>
<gene>
    <name evidence="1" type="ORF">SCUD_LOCUS1523</name>
</gene>
<dbReference type="AlphaFoldDB" id="A0A183JFQ4"/>
<proteinExistence type="predicted"/>
<protein>
    <submittedName>
        <fullName evidence="3">COMM domain-containing protein</fullName>
    </submittedName>
</protein>
<evidence type="ECO:0000313" key="3">
    <source>
        <dbReference type="WBParaSite" id="SCUD_0000152101-mRNA-1"/>
    </source>
</evidence>
<evidence type="ECO:0000313" key="2">
    <source>
        <dbReference type="Proteomes" id="UP000279833"/>
    </source>
</evidence>
<organism evidence="3">
    <name type="scientific">Schistosoma curassoni</name>
    <dbReference type="NCBI Taxonomy" id="6186"/>
    <lineage>
        <taxon>Eukaryota</taxon>
        <taxon>Metazoa</taxon>
        <taxon>Spiralia</taxon>
        <taxon>Lophotrochozoa</taxon>
        <taxon>Platyhelminthes</taxon>
        <taxon>Trematoda</taxon>
        <taxon>Digenea</taxon>
        <taxon>Strigeidida</taxon>
        <taxon>Schistosomatoidea</taxon>
        <taxon>Schistosomatidae</taxon>
        <taxon>Schistosoma</taxon>
    </lineage>
</organism>
<dbReference type="WBParaSite" id="SCUD_0000152101-mRNA-1">
    <property type="protein sequence ID" value="SCUD_0000152101-mRNA-1"/>
    <property type="gene ID" value="SCUD_0000152101"/>
</dbReference>
<reference evidence="1 2" key="2">
    <citation type="submission" date="2018-11" db="EMBL/GenBank/DDBJ databases">
        <authorList>
            <consortium name="Pathogen Informatics"/>
        </authorList>
    </citation>
    <scope>NUCLEOTIDE SEQUENCE [LARGE SCALE GENOMIC DNA]</scope>
    <source>
        <strain evidence="1">Dakar</strain>
        <strain evidence="2">Dakar, Senegal</strain>
    </source>
</reference>
<dbReference type="EMBL" id="UZAK01001244">
    <property type="protein sequence ID" value="VDO68212.1"/>
    <property type="molecule type" value="Genomic_DNA"/>
</dbReference>
<dbReference type="Proteomes" id="UP000279833">
    <property type="component" value="Unassembled WGS sequence"/>
</dbReference>
<keyword evidence="2" id="KW-1185">Reference proteome</keyword>
<name>A0A183JFQ4_9TREM</name>
<accession>A0A183JFQ4</accession>
<sequence length="118" mass="13725">MVFGGSQHETLDLSFVLLGIRQHGVPLILRKLILRDGFNLVSPSFTVRDVTTELFGSLLTSCRTEMYLQLTDHWVEVILNQYSCTTQLPAEEEVRKRHWKRIEHTLRKSNCITKQELI</sequence>
<evidence type="ECO:0000313" key="1">
    <source>
        <dbReference type="EMBL" id="VDO68212.1"/>
    </source>
</evidence>